<proteinExistence type="inferred from homology"/>
<comment type="pathway">
    <text evidence="3 11">Porphyrin-containing compound metabolism; protoporphyrin-IX biosynthesis; 5-aminolevulinate from glycine: step 1/1.</text>
</comment>
<evidence type="ECO:0000256" key="1">
    <source>
        <dbReference type="ARBA" id="ARBA00001933"/>
    </source>
</evidence>
<reference evidence="14" key="2">
    <citation type="submission" date="2020-02" db="EMBL/GenBank/DDBJ databases">
        <authorList>
            <person name="Gilchrist C.L.M."/>
            <person name="Chooi Y.-H."/>
        </authorList>
    </citation>
    <scope>NUCLEOTIDE SEQUENCE</scope>
    <source>
        <strain evidence="14">MST-FP2251</strain>
    </source>
</reference>
<dbReference type="EMBL" id="VCAU01000022">
    <property type="protein sequence ID" value="KAF9890927.1"/>
    <property type="molecule type" value="Genomic_DNA"/>
</dbReference>
<dbReference type="PANTHER" id="PTHR13693">
    <property type="entry name" value="CLASS II AMINOTRANSFERASE/8-AMINO-7-OXONONANOATE SYNTHASE"/>
    <property type="match status" value="1"/>
</dbReference>
<evidence type="ECO:0000256" key="12">
    <source>
        <dbReference type="SAM" id="MobiDB-lite"/>
    </source>
</evidence>
<dbReference type="InterPro" id="IPR015424">
    <property type="entry name" value="PyrdxlP-dep_Trfase"/>
</dbReference>
<comment type="caution">
    <text evidence="14">The sequence shown here is derived from an EMBL/GenBank/DDBJ whole genome shotgun (WGS) entry which is preliminary data.</text>
</comment>
<dbReference type="CDD" id="cd06454">
    <property type="entry name" value="KBL_like"/>
    <property type="match status" value="1"/>
</dbReference>
<keyword evidence="7 11" id="KW-0350">Heme biosynthesis</keyword>
<dbReference type="GO" id="GO:0006782">
    <property type="term" value="P:protoporphyrinogen IX biosynthetic process"/>
    <property type="evidence" value="ECO:0007669"/>
    <property type="project" value="UniProtKB-UniRule"/>
</dbReference>
<dbReference type="InterPro" id="IPR015422">
    <property type="entry name" value="PyrdxlP-dep_Trfase_small"/>
</dbReference>
<feature type="domain" description="Aminotransferase class I/classII large" evidence="13">
    <location>
        <begin position="192"/>
        <end position="553"/>
    </location>
</feature>
<evidence type="ECO:0000313" key="15">
    <source>
        <dbReference type="Proteomes" id="UP001194746"/>
    </source>
</evidence>
<protein>
    <recommendedName>
        <fullName evidence="11">5-aminolevulinate synthase</fullName>
        <ecNumber evidence="11">2.3.1.37</ecNumber>
    </recommendedName>
    <alternativeName>
        <fullName evidence="11">5-aminolevulinic acid synthase</fullName>
    </alternativeName>
    <alternativeName>
        <fullName evidence="11">Delta-ALA synthase</fullName>
    </alternativeName>
    <alternativeName>
        <fullName evidence="11">Delta-aminolevulinate synthase</fullName>
    </alternativeName>
</protein>
<sequence length="641" mass="68617">MESLLHQSRAMCPFLKRTSPTALRSLSTATRPSTSPGGGTMSNLQVLARRCPVMSKALAVQSARLTGAKRFTSCAAGMPPKPFRPTPAARRALHSTSGNGANFASPEAYKNAQRINPNNFTKIKTPAGTTPAAAVSTPRPDAPTSAPFNYNGFYKTELDKKHKDKSYRYFNNINRLAQEFPRAHTASPEERVTVWCSNDYLGMGRNPEVLASMHQTLDTYGAGAGGTRNISGHNQHAVGLEDTLAKLHGKEAALVFSSCFVANDATLATLGSKMPDCVILSDSLNHASMIQGIRHSSAKKMVFKHNDLVDLETKLASLPLNVPKIIAFESVYSMCGSIAPIEKICDLAEKYGAITFLDEVHAVGMYGPHGAGVAEHLDYEVYASQDTAAPLSTKGTVMDRVDIITGTLGKAYGCVGGYIAGSAAMVDTIRSLAPGFIFTTSLPPATMAGANTAIQYQARHNGDRVLQQLHTRAVKTAMKGLDIPVIPNPSHIVPLLVGDAELAKQASDKLLEEHGIYVQAINYPTVPRGEERLRITPTPGHVEEHRDHLVQAVQAVWKDLGLKRASDWEAQGGFVGVGVEGAEAENQPMWEDAQLGLQANEPLDSALARELMKVSPARMQTGAPVRPAVEIPTATSVGVAA</sequence>
<dbReference type="NCBIfam" id="TIGR01821">
    <property type="entry name" value="5aminolev_synth"/>
    <property type="match status" value="1"/>
</dbReference>
<feature type="region of interest" description="Disordered" evidence="12">
    <location>
        <begin position="23"/>
        <end position="42"/>
    </location>
</feature>
<dbReference type="FunFam" id="3.40.640.10:FF:000006">
    <property type="entry name" value="5-aminolevulinate synthase, mitochondrial"/>
    <property type="match status" value="1"/>
</dbReference>
<keyword evidence="8 11" id="KW-0012">Acyltransferase</keyword>
<dbReference type="InterPro" id="IPR015421">
    <property type="entry name" value="PyrdxlP-dep_Trfase_major"/>
</dbReference>
<dbReference type="GO" id="GO:0030170">
    <property type="term" value="F:pyridoxal phosphate binding"/>
    <property type="evidence" value="ECO:0007669"/>
    <property type="project" value="UniProtKB-UniRule"/>
</dbReference>
<accession>A0AAD4CSI9</accession>
<evidence type="ECO:0000256" key="2">
    <source>
        <dbReference type="ARBA" id="ARBA00003076"/>
    </source>
</evidence>
<dbReference type="GO" id="GO:0005759">
    <property type="term" value="C:mitochondrial matrix"/>
    <property type="evidence" value="ECO:0007669"/>
    <property type="project" value="UniProtKB-SubCell"/>
</dbReference>
<dbReference type="Gene3D" id="3.40.640.10">
    <property type="entry name" value="Type I PLP-dependent aspartate aminotransferase-like (Major domain)"/>
    <property type="match status" value="1"/>
</dbReference>
<evidence type="ECO:0000259" key="13">
    <source>
        <dbReference type="Pfam" id="PF00155"/>
    </source>
</evidence>
<organism evidence="14 15">
    <name type="scientific">Aspergillus nanangensis</name>
    <dbReference type="NCBI Taxonomy" id="2582783"/>
    <lineage>
        <taxon>Eukaryota</taxon>
        <taxon>Fungi</taxon>
        <taxon>Dikarya</taxon>
        <taxon>Ascomycota</taxon>
        <taxon>Pezizomycotina</taxon>
        <taxon>Eurotiomycetes</taxon>
        <taxon>Eurotiomycetidae</taxon>
        <taxon>Eurotiales</taxon>
        <taxon>Aspergillaceae</taxon>
        <taxon>Aspergillus</taxon>
        <taxon>Aspergillus subgen. Circumdati</taxon>
    </lineage>
</organism>
<name>A0AAD4CSI9_ASPNN</name>
<dbReference type="Pfam" id="PF00155">
    <property type="entry name" value="Aminotran_1_2"/>
    <property type="match status" value="1"/>
</dbReference>
<gene>
    <name evidence="14" type="primary">HEM1</name>
    <name evidence="14" type="ORF">FE257_005184</name>
</gene>
<dbReference type="GO" id="GO:0003870">
    <property type="term" value="F:5-aminolevulinate synthase activity"/>
    <property type="evidence" value="ECO:0007669"/>
    <property type="project" value="UniProtKB-EC"/>
</dbReference>
<comment type="cofactor">
    <cofactor evidence="1 10">
        <name>pyridoxal 5'-phosphate</name>
        <dbReference type="ChEBI" id="CHEBI:597326"/>
    </cofactor>
</comment>
<dbReference type="SUPFAM" id="SSF53383">
    <property type="entry name" value="PLP-dependent transferases"/>
    <property type="match status" value="1"/>
</dbReference>
<evidence type="ECO:0000313" key="14">
    <source>
        <dbReference type="EMBL" id="KAF9890927.1"/>
    </source>
</evidence>
<dbReference type="InterPro" id="IPR050087">
    <property type="entry name" value="AON_synthase_class-II"/>
</dbReference>
<comment type="function">
    <text evidence="2">Catalyzes the synthesis of 5-aminolevulinate (ALA) from succinyl-CoA and glycine, the first and rate-limiting step in heme biosynthesis.</text>
</comment>
<evidence type="ECO:0000256" key="3">
    <source>
        <dbReference type="ARBA" id="ARBA00005029"/>
    </source>
</evidence>
<keyword evidence="15" id="KW-1185">Reference proteome</keyword>
<dbReference type="AlphaFoldDB" id="A0AAD4CSI9"/>
<dbReference type="Proteomes" id="UP001194746">
    <property type="component" value="Unassembled WGS sequence"/>
</dbReference>
<evidence type="ECO:0000256" key="7">
    <source>
        <dbReference type="ARBA" id="ARBA00023133"/>
    </source>
</evidence>
<dbReference type="PROSITE" id="PS00599">
    <property type="entry name" value="AA_TRANSFER_CLASS_2"/>
    <property type="match status" value="1"/>
</dbReference>
<evidence type="ECO:0000256" key="4">
    <source>
        <dbReference type="ARBA" id="ARBA00008392"/>
    </source>
</evidence>
<evidence type="ECO:0000256" key="5">
    <source>
        <dbReference type="ARBA" id="ARBA00022679"/>
    </source>
</evidence>
<dbReference type="InterPro" id="IPR010961">
    <property type="entry name" value="4pyrrol_synth_NH2levulA_synth"/>
</dbReference>
<dbReference type="InterPro" id="IPR001917">
    <property type="entry name" value="Aminotrans_II_pyridoxalP_BS"/>
</dbReference>
<dbReference type="PANTHER" id="PTHR13693:SF102">
    <property type="entry name" value="2-AMINO-3-KETOBUTYRATE COENZYME A LIGASE, MITOCHONDRIAL"/>
    <property type="match status" value="1"/>
</dbReference>
<evidence type="ECO:0000256" key="8">
    <source>
        <dbReference type="ARBA" id="ARBA00023315"/>
    </source>
</evidence>
<dbReference type="EC" id="2.3.1.37" evidence="11"/>
<evidence type="ECO:0000256" key="11">
    <source>
        <dbReference type="RuleBase" id="RU910713"/>
    </source>
</evidence>
<keyword evidence="5 11" id="KW-0808">Transferase</keyword>
<evidence type="ECO:0000256" key="6">
    <source>
        <dbReference type="ARBA" id="ARBA00022898"/>
    </source>
</evidence>
<feature type="region of interest" description="Disordered" evidence="12">
    <location>
        <begin position="127"/>
        <end position="148"/>
    </location>
</feature>
<comment type="catalytic activity">
    <reaction evidence="9 11">
        <text>succinyl-CoA + glycine + H(+) = 5-aminolevulinate + CO2 + CoA</text>
        <dbReference type="Rhea" id="RHEA:12921"/>
        <dbReference type="ChEBI" id="CHEBI:15378"/>
        <dbReference type="ChEBI" id="CHEBI:16526"/>
        <dbReference type="ChEBI" id="CHEBI:57287"/>
        <dbReference type="ChEBI" id="CHEBI:57292"/>
        <dbReference type="ChEBI" id="CHEBI:57305"/>
        <dbReference type="ChEBI" id="CHEBI:356416"/>
        <dbReference type="EC" id="2.3.1.37"/>
    </reaction>
</comment>
<keyword evidence="6 10" id="KW-0663">Pyridoxal phosphate</keyword>
<dbReference type="Gene3D" id="3.90.1150.10">
    <property type="entry name" value="Aspartate Aminotransferase, domain 1"/>
    <property type="match status" value="1"/>
</dbReference>
<comment type="subcellular location">
    <subcellularLocation>
        <location evidence="11">Mitochondrion matrix</location>
    </subcellularLocation>
</comment>
<evidence type="ECO:0000256" key="10">
    <source>
        <dbReference type="RuleBase" id="RU003693"/>
    </source>
</evidence>
<dbReference type="InterPro" id="IPR004839">
    <property type="entry name" value="Aminotransferase_I/II_large"/>
</dbReference>
<comment type="similarity">
    <text evidence="4 10">Belongs to the class-II pyridoxal-phosphate-dependent aminotransferase family.</text>
</comment>
<keyword evidence="11" id="KW-0496">Mitochondrion</keyword>
<evidence type="ECO:0000256" key="9">
    <source>
        <dbReference type="ARBA" id="ARBA00047654"/>
    </source>
</evidence>
<reference evidence="14" key="1">
    <citation type="journal article" date="2019" name="Beilstein J. Org. Chem.">
        <title>Nanangenines: drimane sesquiterpenoids as the dominant metabolite cohort of a novel Australian fungus, Aspergillus nanangensis.</title>
        <authorList>
            <person name="Lacey H.J."/>
            <person name="Gilchrist C.L.M."/>
            <person name="Crombie A."/>
            <person name="Kalaitzis J.A."/>
            <person name="Vuong D."/>
            <person name="Rutledge P.J."/>
            <person name="Turner P."/>
            <person name="Pitt J.I."/>
            <person name="Lacey E."/>
            <person name="Chooi Y.H."/>
            <person name="Piggott A.M."/>
        </authorList>
    </citation>
    <scope>NUCLEOTIDE SEQUENCE</scope>
    <source>
        <strain evidence="14">MST-FP2251</strain>
    </source>
</reference>